<reference evidence="7 8" key="1">
    <citation type="submission" date="2024-05" db="EMBL/GenBank/DDBJ databases">
        <authorList>
            <consortium name="Candidatus Magnetaquicoccaceae bacterium FCR-1 genome sequencing consortium"/>
            <person name="Shimoshige H."/>
            <person name="Shimamura S."/>
            <person name="Taoka A."/>
            <person name="Kobayashi H."/>
            <person name="Maekawa T."/>
        </authorList>
    </citation>
    <scope>NUCLEOTIDE SEQUENCE [LARGE SCALE GENOMIC DNA]</scope>
    <source>
        <strain evidence="7 8">FCR-1</strain>
    </source>
</reference>
<dbReference type="PROSITE" id="PS51918">
    <property type="entry name" value="RADICAL_SAM"/>
    <property type="match status" value="1"/>
</dbReference>
<protein>
    <submittedName>
        <fullName evidence="7">GTP 3',8-cyclase</fullName>
    </submittedName>
</protein>
<dbReference type="CDD" id="cd21109">
    <property type="entry name" value="SPASM"/>
    <property type="match status" value="1"/>
</dbReference>
<keyword evidence="5" id="KW-0411">Iron-sulfur</keyword>
<dbReference type="InterPro" id="IPR007197">
    <property type="entry name" value="rSAM"/>
</dbReference>
<dbReference type="InterPro" id="IPR013785">
    <property type="entry name" value="Aldolase_TIM"/>
</dbReference>
<gene>
    <name evidence="7" type="primary">moaA_3</name>
    <name evidence="7" type="ORF">SIID45300_02723</name>
</gene>
<evidence type="ECO:0000256" key="5">
    <source>
        <dbReference type="ARBA" id="ARBA00023014"/>
    </source>
</evidence>
<evidence type="ECO:0000313" key="7">
    <source>
        <dbReference type="EMBL" id="GAB0058374.1"/>
    </source>
</evidence>
<accession>A0ABQ0CBV9</accession>
<proteinExistence type="predicted"/>
<dbReference type="SFLD" id="SFLDS00029">
    <property type="entry name" value="Radical_SAM"/>
    <property type="match status" value="1"/>
</dbReference>
<dbReference type="EMBL" id="BAAFGK010000004">
    <property type="protein sequence ID" value="GAB0058374.1"/>
    <property type="molecule type" value="Genomic_DNA"/>
</dbReference>
<dbReference type="Gene3D" id="3.20.20.70">
    <property type="entry name" value="Aldolase class I"/>
    <property type="match status" value="1"/>
</dbReference>
<dbReference type="SUPFAM" id="SSF102114">
    <property type="entry name" value="Radical SAM enzymes"/>
    <property type="match status" value="1"/>
</dbReference>
<dbReference type="PANTHER" id="PTHR11228:SF7">
    <property type="entry name" value="PQQA PEPTIDE CYCLASE"/>
    <property type="match status" value="1"/>
</dbReference>
<evidence type="ECO:0000256" key="3">
    <source>
        <dbReference type="ARBA" id="ARBA00022723"/>
    </source>
</evidence>
<dbReference type="CDD" id="cd01335">
    <property type="entry name" value="Radical_SAM"/>
    <property type="match status" value="1"/>
</dbReference>
<evidence type="ECO:0000256" key="1">
    <source>
        <dbReference type="ARBA" id="ARBA00001966"/>
    </source>
</evidence>
<dbReference type="InterPro" id="IPR058240">
    <property type="entry name" value="rSAM_sf"/>
</dbReference>
<comment type="caution">
    <text evidence="7">The sequence shown here is derived from an EMBL/GenBank/DDBJ whole genome shotgun (WGS) entry which is preliminary data.</text>
</comment>
<evidence type="ECO:0000256" key="2">
    <source>
        <dbReference type="ARBA" id="ARBA00022691"/>
    </source>
</evidence>
<dbReference type="Pfam" id="PF04055">
    <property type="entry name" value="Radical_SAM"/>
    <property type="match status" value="1"/>
</dbReference>
<sequence length="365" mass="42078">MSRDVYRIDSHKLIYHPERAARVLAHQGDWEKAKGIYPIYVEIATVGACNHRCVFCAVDYVGYQSVRIDVGLLEKRLPEMGRLGVKSIMYAGEGEPLLHKEMARIVTLTRQAGIDVAFTTNATVMPPGFIDTLESISWIKASINAGTAATYAALHQTRESDFAKAIEHMRAMVEKKRRDGLKVVLGAQMLLLEENQHEIGDLARICRDEIGLDYLVVKPYSQHLFSKTRRYEEFSYEGFEGIEKSLSHWNTDRFSLIFRWHTMAKMRSAERYQRCYATPFLWGFVMADGRVFGCSAFLLDERFGYGNLNEQSFQEIWEGEARRKSFEYIQKELDISACRVNCRMDEINRYLHAIDTQSVPHINFI</sequence>
<dbReference type="InterPro" id="IPR050377">
    <property type="entry name" value="Radical_SAM_PqqE_MftC-like"/>
</dbReference>
<evidence type="ECO:0000313" key="8">
    <source>
        <dbReference type="Proteomes" id="UP001628193"/>
    </source>
</evidence>
<reference evidence="7 8" key="2">
    <citation type="submission" date="2024-09" db="EMBL/GenBank/DDBJ databases">
        <title>Draft genome sequence of Candidatus Magnetaquicoccaceae bacterium FCR-1.</title>
        <authorList>
            <person name="Shimoshige H."/>
            <person name="Shimamura S."/>
            <person name="Taoka A."/>
            <person name="Kobayashi H."/>
            <person name="Maekawa T."/>
        </authorList>
    </citation>
    <scope>NUCLEOTIDE SEQUENCE [LARGE SCALE GENOMIC DNA]</scope>
    <source>
        <strain evidence="7 8">FCR-1</strain>
    </source>
</reference>
<dbReference type="InterPro" id="IPR023885">
    <property type="entry name" value="4Fe4S-binding_SPASM_dom"/>
</dbReference>
<evidence type="ECO:0000256" key="4">
    <source>
        <dbReference type="ARBA" id="ARBA00023004"/>
    </source>
</evidence>
<dbReference type="RefSeq" id="WP_420906049.1">
    <property type="nucleotide sequence ID" value="NZ_BAAFGK010000004.1"/>
</dbReference>
<dbReference type="Proteomes" id="UP001628193">
    <property type="component" value="Unassembled WGS sequence"/>
</dbReference>
<feature type="domain" description="Radical SAM core" evidence="6">
    <location>
        <begin position="33"/>
        <end position="273"/>
    </location>
</feature>
<dbReference type="SFLD" id="SFLDG01067">
    <property type="entry name" value="SPASM/twitch_domain_containing"/>
    <property type="match status" value="1"/>
</dbReference>
<name>A0ABQ0CBV9_9PROT</name>
<keyword evidence="4" id="KW-0408">Iron</keyword>
<evidence type="ECO:0000259" key="6">
    <source>
        <dbReference type="PROSITE" id="PS51918"/>
    </source>
</evidence>
<dbReference type="PANTHER" id="PTHR11228">
    <property type="entry name" value="RADICAL SAM DOMAIN PROTEIN"/>
    <property type="match status" value="1"/>
</dbReference>
<keyword evidence="3" id="KW-0479">Metal-binding</keyword>
<keyword evidence="8" id="KW-1185">Reference proteome</keyword>
<keyword evidence="2" id="KW-0949">S-adenosyl-L-methionine</keyword>
<organism evidence="7 8">
    <name type="scientific">Candidatus Magnetaquiglobus chichijimensis</name>
    <dbReference type="NCBI Taxonomy" id="3141448"/>
    <lineage>
        <taxon>Bacteria</taxon>
        <taxon>Pseudomonadati</taxon>
        <taxon>Pseudomonadota</taxon>
        <taxon>Magnetococcia</taxon>
        <taxon>Magnetococcales</taxon>
        <taxon>Candidatus Magnetaquicoccaceae</taxon>
        <taxon>Candidatus Magnetaquiglobus</taxon>
    </lineage>
</organism>
<comment type="cofactor">
    <cofactor evidence="1">
        <name>[4Fe-4S] cluster</name>
        <dbReference type="ChEBI" id="CHEBI:49883"/>
    </cofactor>
</comment>
<dbReference type="Pfam" id="PF13186">
    <property type="entry name" value="SPASM"/>
    <property type="match status" value="1"/>
</dbReference>